<evidence type="ECO:0000313" key="8">
    <source>
        <dbReference type="Proteomes" id="UP000095362"/>
    </source>
</evidence>
<dbReference type="Pfam" id="PF14378">
    <property type="entry name" value="PAP2_3"/>
    <property type="match status" value="1"/>
</dbReference>
<evidence type="ECO:0000313" key="6">
    <source>
        <dbReference type="EMBL" id="RHF83809.1"/>
    </source>
</evidence>
<dbReference type="Gene3D" id="1.20.144.10">
    <property type="entry name" value="Phosphatidic acid phosphatase type 2/haloperoxidase"/>
    <property type="match status" value="1"/>
</dbReference>
<dbReference type="EMBL" id="CYZK01000017">
    <property type="protein sequence ID" value="CUO58025.1"/>
    <property type="molecule type" value="Genomic_DNA"/>
</dbReference>
<dbReference type="Proteomes" id="UP000284579">
    <property type="component" value="Unassembled WGS sequence"/>
</dbReference>
<evidence type="ECO:0000313" key="12">
    <source>
        <dbReference type="Proteomes" id="UP000286595"/>
    </source>
</evidence>
<dbReference type="Proteomes" id="UP000260655">
    <property type="component" value="Unassembled WGS sequence"/>
</dbReference>
<dbReference type="EMBL" id="QRIM01000005">
    <property type="protein sequence ID" value="RHG61182.1"/>
    <property type="molecule type" value="Genomic_DNA"/>
</dbReference>
<evidence type="ECO:0000313" key="5">
    <source>
        <dbReference type="EMBL" id="RGU46224.1"/>
    </source>
</evidence>
<reference evidence="3 8" key="1">
    <citation type="submission" date="2015-09" db="EMBL/GenBank/DDBJ databases">
        <authorList>
            <consortium name="Pathogen Informatics"/>
        </authorList>
    </citation>
    <scope>NUCLEOTIDE SEQUENCE [LARGE SCALE GENOMIC DNA]</scope>
    <source>
        <strain evidence="3 8">2789STDY5834866</strain>
    </source>
</reference>
<evidence type="ECO:0000259" key="2">
    <source>
        <dbReference type="Pfam" id="PF14378"/>
    </source>
</evidence>
<protein>
    <submittedName>
        <fullName evidence="3">PAP2 superfamily</fullName>
    </submittedName>
    <submittedName>
        <fullName evidence="4">Phosphatase PAP2 family protein</fullName>
    </submittedName>
</protein>
<feature type="transmembrane region" description="Helical" evidence="1">
    <location>
        <begin position="132"/>
        <end position="150"/>
    </location>
</feature>
<dbReference type="EMBL" id="QRXY01000006">
    <property type="protein sequence ID" value="RGU46224.1"/>
    <property type="molecule type" value="Genomic_DNA"/>
</dbReference>
<evidence type="ECO:0000313" key="7">
    <source>
        <dbReference type="EMBL" id="RHG61182.1"/>
    </source>
</evidence>
<name>A0A174GC93_9FIRM</name>
<dbReference type="EMBL" id="QRHO01000007">
    <property type="protein sequence ID" value="RHF83809.1"/>
    <property type="molecule type" value="Genomic_DNA"/>
</dbReference>
<sequence length="231" mass="27094">MYSIDCMKKIKTIIPLIITFCMNAVVYWGVPLLRTGIKTHNLSGPADEVIPFMPQFIIIYFGCYLFWVVNYFMASMREEKVKYRFFTADFYARLVCMLCFIFYPTTNTRPVLTGTDIWTQAVRFLYTVDKPINLFPSIHCMASWFSYIAVRKNRKIPNWYKAFSVLMTVLVVISTLALRQHVWQDAVAGILLAEVTWQISRRTNGWQIYRRLTEKIANKLGNWTGMKRDGK</sequence>
<evidence type="ECO:0000313" key="10">
    <source>
        <dbReference type="Proteomes" id="UP000284579"/>
    </source>
</evidence>
<dbReference type="InterPro" id="IPR026841">
    <property type="entry name" value="Aur1/Ipt1"/>
</dbReference>
<dbReference type="Proteomes" id="UP000095362">
    <property type="component" value="Unassembled WGS sequence"/>
</dbReference>
<feature type="transmembrane region" description="Helical" evidence="1">
    <location>
        <begin position="12"/>
        <end position="30"/>
    </location>
</feature>
<keyword evidence="1" id="KW-1133">Transmembrane helix</keyword>
<dbReference type="AlphaFoldDB" id="A0A174GC93"/>
<feature type="transmembrane region" description="Helical" evidence="1">
    <location>
        <begin position="85"/>
        <end position="103"/>
    </location>
</feature>
<keyword evidence="1" id="KW-0472">Membrane</keyword>
<feature type="transmembrane region" description="Helical" evidence="1">
    <location>
        <begin position="50"/>
        <end position="73"/>
    </location>
</feature>
<keyword evidence="1" id="KW-0812">Transmembrane</keyword>
<reference evidence="9 10" key="2">
    <citation type="submission" date="2018-08" db="EMBL/GenBank/DDBJ databases">
        <title>A genome reference for cultivated species of the human gut microbiota.</title>
        <authorList>
            <person name="Zou Y."/>
            <person name="Xue W."/>
            <person name="Luo G."/>
        </authorList>
    </citation>
    <scope>NUCLEOTIDE SEQUENCE [LARGE SCALE GENOMIC DNA]</scope>
    <source>
        <strain evidence="5 11">AF16-31</strain>
        <strain evidence="7 12">AM22-12LB</strain>
        <strain evidence="6 10">AM23-3</strain>
        <strain evidence="4 9">TM07-19</strain>
    </source>
</reference>
<evidence type="ECO:0000313" key="11">
    <source>
        <dbReference type="Proteomes" id="UP000285693"/>
    </source>
</evidence>
<feature type="transmembrane region" description="Helical" evidence="1">
    <location>
        <begin position="162"/>
        <end position="182"/>
    </location>
</feature>
<dbReference type="Proteomes" id="UP000286595">
    <property type="component" value="Unassembled WGS sequence"/>
</dbReference>
<dbReference type="STRING" id="410072.ERS852525_02695"/>
<feature type="domain" description="Inositolphosphotransferase Aur1/Ipt1" evidence="2">
    <location>
        <begin position="66"/>
        <end position="196"/>
    </location>
</feature>
<evidence type="ECO:0000313" key="3">
    <source>
        <dbReference type="EMBL" id="CUO58025.1"/>
    </source>
</evidence>
<organism evidence="3 8">
    <name type="scientific">Coprococcus comes</name>
    <dbReference type="NCBI Taxonomy" id="410072"/>
    <lineage>
        <taxon>Bacteria</taxon>
        <taxon>Bacillati</taxon>
        <taxon>Bacillota</taxon>
        <taxon>Clostridia</taxon>
        <taxon>Lachnospirales</taxon>
        <taxon>Lachnospiraceae</taxon>
        <taxon>Coprococcus</taxon>
    </lineage>
</organism>
<evidence type="ECO:0000313" key="4">
    <source>
        <dbReference type="EMBL" id="RGJ21843.1"/>
    </source>
</evidence>
<dbReference type="PaxDb" id="410072-ERS852525_02695"/>
<proteinExistence type="predicted"/>
<dbReference type="InterPro" id="IPR036938">
    <property type="entry name" value="PAP2/HPO_sf"/>
</dbReference>
<dbReference type="SUPFAM" id="SSF48317">
    <property type="entry name" value="Acid phosphatase/Vanadium-dependent haloperoxidase"/>
    <property type="match status" value="1"/>
</dbReference>
<evidence type="ECO:0000256" key="1">
    <source>
        <dbReference type="SAM" id="Phobius"/>
    </source>
</evidence>
<dbReference type="EMBL" id="QSOV01000014">
    <property type="protein sequence ID" value="RGJ21843.1"/>
    <property type="molecule type" value="Genomic_DNA"/>
</dbReference>
<dbReference type="Proteomes" id="UP000285693">
    <property type="component" value="Unassembled WGS sequence"/>
</dbReference>
<evidence type="ECO:0000313" key="9">
    <source>
        <dbReference type="Proteomes" id="UP000260655"/>
    </source>
</evidence>
<gene>
    <name evidence="7" type="ORF">DW252_05505</name>
    <name evidence="6" type="ORF">DW656_07330</name>
    <name evidence="5" type="ORF">DWW65_06375</name>
    <name evidence="4" type="ORF">DXD67_12060</name>
    <name evidence="3" type="ORF">ERS852481_02398</name>
</gene>
<accession>A0A174GC93</accession>